<comment type="caution">
    <text evidence="1">The sequence shown here is derived from an EMBL/GenBank/DDBJ whole genome shotgun (WGS) entry which is preliminary data.</text>
</comment>
<accession>A0AAD8JXS7</accession>
<protein>
    <submittedName>
        <fullName evidence="1">Uncharacterized protein</fullName>
    </submittedName>
</protein>
<proteinExistence type="predicted"/>
<dbReference type="Proteomes" id="UP001229421">
    <property type="component" value="Unassembled WGS sequence"/>
</dbReference>
<gene>
    <name evidence="1" type="ORF">QVD17_38279</name>
</gene>
<keyword evidence="2" id="KW-1185">Reference proteome</keyword>
<reference evidence="1" key="1">
    <citation type="journal article" date="2023" name="bioRxiv">
        <title>Improved chromosome-level genome assembly for marigold (Tagetes erecta).</title>
        <authorList>
            <person name="Jiang F."/>
            <person name="Yuan L."/>
            <person name="Wang S."/>
            <person name="Wang H."/>
            <person name="Xu D."/>
            <person name="Wang A."/>
            <person name="Fan W."/>
        </authorList>
    </citation>
    <scope>NUCLEOTIDE SEQUENCE</scope>
    <source>
        <strain evidence="1">WSJ</strain>
        <tissue evidence="1">Leaf</tissue>
    </source>
</reference>
<name>A0AAD8JXS7_TARER</name>
<dbReference type="EMBL" id="JAUHHV010000010">
    <property type="protein sequence ID" value="KAK1411719.1"/>
    <property type="molecule type" value="Genomic_DNA"/>
</dbReference>
<organism evidence="1 2">
    <name type="scientific">Tagetes erecta</name>
    <name type="common">African marigold</name>
    <dbReference type="NCBI Taxonomy" id="13708"/>
    <lineage>
        <taxon>Eukaryota</taxon>
        <taxon>Viridiplantae</taxon>
        <taxon>Streptophyta</taxon>
        <taxon>Embryophyta</taxon>
        <taxon>Tracheophyta</taxon>
        <taxon>Spermatophyta</taxon>
        <taxon>Magnoliopsida</taxon>
        <taxon>eudicotyledons</taxon>
        <taxon>Gunneridae</taxon>
        <taxon>Pentapetalae</taxon>
        <taxon>asterids</taxon>
        <taxon>campanulids</taxon>
        <taxon>Asterales</taxon>
        <taxon>Asteraceae</taxon>
        <taxon>Asteroideae</taxon>
        <taxon>Heliantheae alliance</taxon>
        <taxon>Tageteae</taxon>
        <taxon>Tagetes</taxon>
    </lineage>
</organism>
<evidence type="ECO:0000313" key="1">
    <source>
        <dbReference type="EMBL" id="KAK1411719.1"/>
    </source>
</evidence>
<sequence length="97" mass="10796">MIGVGGVLCGMQSGFKNRCFAYRCFLSLLFGAELFSGFVISVYICSLLCHLLGNIVEMQLFFAIRQYTPDEQKSQISGSFCSIHVDVTSLFYTGQQI</sequence>
<dbReference type="AlphaFoldDB" id="A0AAD8JXS7"/>
<evidence type="ECO:0000313" key="2">
    <source>
        <dbReference type="Proteomes" id="UP001229421"/>
    </source>
</evidence>